<feature type="compositionally biased region" description="Gly residues" evidence="5">
    <location>
        <begin position="421"/>
        <end position="434"/>
    </location>
</feature>
<name>A0A0P9BWC2_DROAN</name>
<dbReference type="OrthoDB" id="192611at2759"/>
<evidence type="ECO:0000313" key="9">
    <source>
        <dbReference type="Proteomes" id="UP000007801"/>
    </source>
</evidence>
<feature type="compositionally biased region" description="Low complexity" evidence="5">
    <location>
        <begin position="606"/>
        <end position="615"/>
    </location>
</feature>
<evidence type="ECO:0000256" key="5">
    <source>
        <dbReference type="SAM" id="MobiDB-lite"/>
    </source>
</evidence>
<keyword evidence="3" id="KW-1015">Disulfide bond</keyword>
<evidence type="ECO:0000256" key="4">
    <source>
        <dbReference type="ARBA" id="ARBA00023180"/>
    </source>
</evidence>
<dbReference type="Pfam" id="PF07648">
    <property type="entry name" value="Kazal_2"/>
    <property type="match status" value="3"/>
</dbReference>
<gene>
    <name evidence="8" type="primary">Dana\GF12621</name>
    <name evidence="8" type="synonym">dana_GLEANR_12636</name>
    <name evidence="8" type="ORF">GF12621</name>
</gene>
<feature type="region of interest" description="Disordered" evidence="5">
    <location>
        <begin position="120"/>
        <end position="175"/>
    </location>
</feature>
<dbReference type="PANTHER" id="PTHR13866:SF29">
    <property type="entry name" value="FOLLISTATIN"/>
    <property type="match status" value="1"/>
</dbReference>
<feature type="domain" description="Kazal-like" evidence="7">
    <location>
        <begin position="667"/>
        <end position="707"/>
    </location>
</feature>
<feature type="compositionally biased region" description="Polar residues" evidence="5">
    <location>
        <begin position="405"/>
        <end position="417"/>
    </location>
</feature>
<dbReference type="FunFam" id="3.30.60.30:FF:000061">
    <property type="entry name" value="Follistatin, isoform A"/>
    <property type="match status" value="1"/>
</dbReference>
<protein>
    <submittedName>
        <fullName evidence="8">Uncharacterized protein, isoform B</fullName>
    </submittedName>
</protein>
<feature type="region of interest" description="Disordered" evidence="5">
    <location>
        <begin position="334"/>
        <end position="497"/>
    </location>
</feature>
<dbReference type="InterPro" id="IPR036773">
    <property type="entry name" value="TB_dom_sf"/>
</dbReference>
<feature type="compositionally biased region" description="Basic and acidic residues" evidence="5">
    <location>
        <begin position="130"/>
        <end position="145"/>
    </location>
</feature>
<keyword evidence="2" id="KW-0677">Repeat</keyword>
<feature type="region of interest" description="Disordered" evidence="5">
    <location>
        <begin position="189"/>
        <end position="213"/>
    </location>
</feature>
<dbReference type="AlphaFoldDB" id="A0A0P9BWC2"/>
<dbReference type="EMBL" id="CH902619">
    <property type="protein sequence ID" value="KPU75801.1"/>
    <property type="molecule type" value="Genomic_DNA"/>
</dbReference>
<dbReference type="CDD" id="cd00104">
    <property type="entry name" value="KAZAL_FS"/>
    <property type="match status" value="2"/>
</dbReference>
<dbReference type="SMR" id="A0A0P9BWC2"/>
<feature type="compositionally biased region" description="Low complexity" evidence="5">
    <location>
        <begin position="345"/>
        <end position="355"/>
    </location>
</feature>
<evidence type="ECO:0000256" key="1">
    <source>
        <dbReference type="ARBA" id="ARBA00022729"/>
    </source>
</evidence>
<dbReference type="GO" id="GO:0005509">
    <property type="term" value="F:calcium ion binding"/>
    <property type="evidence" value="ECO:0007669"/>
    <property type="project" value="TreeGrafter"/>
</dbReference>
<proteinExistence type="predicted"/>
<sequence>MPHHHQTNSQNNLTFLKSNYKFKRRDMPAIRALPAAKAEARTPNQLAATMSKTSAAVATSDTSEAATATQQLPTAISSECRTILSLFIVIAWNFLQESLVANCWWLWLIEDDDQYGRDVNGGQDCSDEVSMAREHQQKHQHRQEQHQPSAHQQHQKQQYKHEHSSSSSPMKSMRCTTTVAVPVPAEAPPAATSANTVATSGSPAATSSSGHQSQSLVGQPLMALLIGLLLLNMRLVSAGTCWQTHLGNGKCSQIFSTNMSRSECCGTRPGFSYTDRELSSVEYFFATAIGGGVECAPCMESCKGFECGPNRKCVKRKGRPKCVCAPECGAALRRKQQQQPRESRSLSSEISSINLGLDGDKRQRGSSSSSSGIADNQRIQKQHGNGNHHKKALGETKHRRLLIIDSSNLRDQPTSPNGRFSGTGGGGGSGGLGDGLRDRDRGVGVGGGRVEMRGYERHGLRNRPRNSHGKHSTRSMTTGANDSSKADKTPSQATDPILAPVPASVSVSVSEAATVLASAQSKSSSQSPSRRKLANANEPANNINRQQQQQQQQSDNARFRHQHARRIVNAPHSQSQSQSHSRPSSHRNNGHRRKHRQQLLKDRPNEATSSAEAATATAATSAVNTTLSGHFYLQHGSKNTASSDFAYADDLAFLGGIYEPVLMQQLHSNPVCGSDGRTYNTECQLRKRACRTNNAQLEVAYRGSCKTTCSGVQCLNGLTCVEDQNMTPHCIACQIECPEDDLDADNYDGKQAVCGVDGQTYRSVCDINRMICKIGRSIAVAYPGPCRAGRVSCADIRCGPKDTCLVDFQTRMPRCVSCRYKCPRKQQRPTQKICGHNNHTYNSWCEMHQHSCESRYFIGVKSAGSC</sequence>
<dbReference type="PANTHER" id="PTHR13866">
    <property type="entry name" value="SPARC OSTEONECTIN"/>
    <property type="match status" value="1"/>
</dbReference>
<dbReference type="InterPro" id="IPR017878">
    <property type="entry name" value="TB_dom"/>
</dbReference>
<dbReference type="PROSITE" id="PS51465">
    <property type="entry name" value="KAZAL_2"/>
    <property type="match status" value="3"/>
</dbReference>
<organism evidence="8 9">
    <name type="scientific">Drosophila ananassae</name>
    <name type="common">Fruit fly</name>
    <dbReference type="NCBI Taxonomy" id="7217"/>
    <lineage>
        <taxon>Eukaryota</taxon>
        <taxon>Metazoa</taxon>
        <taxon>Ecdysozoa</taxon>
        <taxon>Arthropoda</taxon>
        <taxon>Hexapoda</taxon>
        <taxon>Insecta</taxon>
        <taxon>Pterygota</taxon>
        <taxon>Neoptera</taxon>
        <taxon>Endopterygota</taxon>
        <taxon>Diptera</taxon>
        <taxon>Brachycera</taxon>
        <taxon>Muscomorpha</taxon>
        <taxon>Ephydroidea</taxon>
        <taxon>Drosophilidae</taxon>
        <taxon>Drosophila</taxon>
        <taxon>Sophophora</taxon>
    </lineage>
</organism>
<evidence type="ECO:0000256" key="2">
    <source>
        <dbReference type="ARBA" id="ARBA00022737"/>
    </source>
</evidence>
<dbReference type="SUPFAM" id="SSF57581">
    <property type="entry name" value="TB module/8-cys domain"/>
    <property type="match status" value="1"/>
</dbReference>
<feature type="domain" description="Kazal-like" evidence="7">
    <location>
        <begin position="731"/>
        <end position="788"/>
    </location>
</feature>
<feature type="compositionally biased region" description="Basic residues" evidence="5">
    <location>
        <begin position="386"/>
        <end position="401"/>
    </location>
</feature>
<feature type="compositionally biased region" description="Low complexity" evidence="5">
    <location>
        <begin position="189"/>
        <end position="210"/>
    </location>
</feature>
<dbReference type="SUPFAM" id="SSF100895">
    <property type="entry name" value="Kazal-type serine protease inhibitors"/>
    <property type="match status" value="3"/>
</dbReference>
<accession>A0A0P9BWC2</accession>
<dbReference type="Proteomes" id="UP000007801">
    <property type="component" value="Unassembled WGS sequence"/>
</dbReference>
<feature type="compositionally biased region" description="Basic residues" evidence="5">
    <location>
        <begin position="583"/>
        <end position="598"/>
    </location>
</feature>
<dbReference type="Gene3D" id="3.90.290.10">
    <property type="entry name" value="TGF-beta binding (TB) domain"/>
    <property type="match status" value="1"/>
</dbReference>
<keyword evidence="4" id="KW-0325">Glycoprotein</keyword>
<feature type="domain" description="TB" evidence="6">
    <location>
        <begin position="239"/>
        <end position="298"/>
    </location>
</feature>
<dbReference type="FunFam" id="3.30.60.30:FF:000057">
    <property type="entry name" value="Follistatin, isoform B"/>
    <property type="match status" value="1"/>
</dbReference>
<evidence type="ECO:0000256" key="3">
    <source>
        <dbReference type="ARBA" id="ARBA00023157"/>
    </source>
</evidence>
<feature type="region of interest" description="Disordered" evidence="5">
    <location>
        <begin position="540"/>
        <end position="615"/>
    </location>
</feature>
<dbReference type="SMART" id="SM00280">
    <property type="entry name" value="KAZAL"/>
    <property type="match status" value="3"/>
</dbReference>
<dbReference type="InterPro" id="IPR036058">
    <property type="entry name" value="Kazal_dom_sf"/>
</dbReference>
<dbReference type="GO" id="GO:0050840">
    <property type="term" value="F:extracellular matrix binding"/>
    <property type="evidence" value="ECO:0007669"/>
    <property type="project" value="TreeGrafter"/>
</dbReference>
<keyword evidence="9" id="KW-1185">Reference proteome</keyword>
<feature type="compositionally biased region" description="Polar residues" evidence="5">
    <location>
        <begin position="474"/>
        <end position="494"/>
    </location>
</feature>
<reference evidence="8 9" key="1">
    <citation type="journal article" date="2007" name="Nature">
        <title>Evolution of genes and genomes on the Drosophila phylogeny.</title>
        <authorList>
            <consortium name="Drosophila 12 Genomes Consortium"/>
            <person name="Clark A.G."/>
            <person name="Eisen M.B."/>
            <person name="Smith D.R."/>
            <person name="Bergman C.M."/>
            <person name="Oliver B."/>
            <person name="Markow T.A."/>
            <person name="Kaufman T.C."/>
            <person name="Kellis M."/>
            <person name="Gelbart W."/>
            <person name="Iyer V.N."/>
            <person name="Pollard D.A."/>
            <person name="Sackton T.B."/>
            <person name="Larracuente A.M."/>
            <person name="Singh N.D."/>
            <person name="Abad J.P."/>
            <person name="Abt D.N."/>
            <person name="Adryan B."/>
            <person name="Aguade M."/>
            <person name="Akashi H."/>
            <person name="Anderson W.W."/>
            <person name="Aquadro C.F."/>
            <person name="Ardell D.H."/>
            <person name="Arguello R."/>
            <person name="Artieri C.G."/>
            <person name="Barbash D.A."/>
            <person name="Barker D."/>
            <person name="Barsanti P."/>
            <person name="Batterham P."/>
            <person name="Batzoglou S."/>
            <person name="Begun D."/>
            <person name="Bhutkar A."/>
            <person name="Blanco E."/>
            <person name="Bosak S.A."/>
            <person name="Bradley R.K."/>
            <person name="Brand A.D."/>
            <person name="Brent M.R."/>
            <person name="Brooks A.N."/>
            <person name="Brown R.H."/>
            <person name="Butlin R.K."/>
            <person name="Caggese C."/>
            <person name="Calvi B.R."/>
            <person name="Bernardo de Carvalho A."/>
            <person name="Caspi A."/>
            <person name="Castrezana S."/>
            <person name="Celniker S.E."/>
            <person name="Chang J.L."/>
            <person name="Chapple C."/>
            <person name="Chatterji S."/>
            <person name="Chinwalla A."/>
            <person name="Civetta A."/>
            <person name="Clifton S.W."/>
            <person name="Comeron J.M."/>
            <person name="Costello J.C."/>
            <person name="Coyne J.A."/>
            <person name="Daub J."/>
            <person name="David R.G."/>
            <person name="Delcher A.L."/>
            <person name="Delehaunty K."/>
            <person name="Do C.B."/>
            <person name="Ebling H."/>
            <person name="Edwards K."/>
            <person name="Eickbush T."/>
            <person name="Evans J.D."/>
            <person name="Filipski A."/>
            <person name="Findeiss S."/>
            <person name="Freyhult E."/>
            <person name="Fulton L."/>
            <person name="Fulton R."/>
            <person name="Garcia A.C."/>
            <person name="Gardiner A."/>
            <person name="Garfield D.A."/>
            <person name="Garvin B.E."/>
            <person name="Gibson G."/>
            <person name="Gilbert D."/>
            <person name="Gnerre S."/>
            <person name="Godfrey J."/>
            <person name="Good R."/>
            <person name="Gotea V."/>
            <person name="Gravely B."/>
            <person name="Greenberg A.J."/>
            <person name="Griffiths-Jones S."/>
            <person name="Gross S."/>
            <person name="Guigo R."/>
            <person name="Gustafson E.A."/>
            <person name="Haerty W."/>
            <person name="Hahn M.W."/>
            <person name="Halligan D.L."/>
            <person name="Halpern A.L."/>
            <person name="Halter G.M."/>
            <person name="Han M.V."/>
            <person name="Heger A."/>
            <person name="Hillier L."/>
            <person name="Hinrichs A.S."/>
            <person name="Holmes I."/>
            <person name="Hoskins R.A."/>
            <person name="Hubisz M.J."/>
            <person name="Hultmark D."/>
            <person name="Huntley M.A."/>
            <person name="Jaffe D.B."/>
            <person name="Jagadeeshan S."/>
            <person name="Jeck W.R."/>
            <person name="Johnson J."/>
            <person name="Jones C.D."/>
            <person name="Jordan W.C."/>
            <person name="Karpen G.H."/>
            <person name="Kataoka E."/>
            <person name="Keightley P.D."/>
            <person name="Kheradpour P."/>
            <person name="Kirkness E.F."/>
            <person name="Koerich L.B."/>
            <person name="Kristiansen K."/>
            <person name="Kudrna D."/>
            <person name="Kulathinal R.J."/>
            <person name="Kumar S."/>
            <person name="Kwok R."/>
            <person name="Lander E."/>
            <person name="Langley C.H."/>
            <person name="Lapoint R."/>
            <person name="Lazzaro B.P."/>
            <person name="Lee S.J."/>
            <person name="Levesque L."/>
            <person name="Li R."/>
            <person name="Lin C.F."/>
            <person name="Lin M.F."/>
            <person name="Lindblad-Toh K."/>
            <person name="Llopart A."/>
            <person name="Long M."/>
            <person name="Low L."/>
            <person name="Lozovsky E."/>
            <person name="Lu J."/>
            <person name="Luo M."/>
            <person name="Machado C.A."/>
            <person name="Makalowski W."/>
            <person name="Marzo M."/>
            <person name="Matsuda M."/>
            <person name="Matzkin L."/>
            <person name="McAllister B."/>
            <person name="McBride C.S."/>
            <person name="McKernan B."/>
            <person name="McKernan K."/>
            <person name="Mendez-Lago M."/>
            <person name="Minx P."/>
            <person name="Mollenhauer M.U."/>
            <person name="Montooth K."/>
            <person name="Mount S.M."/>
            <person name="Mu X."/>
            <person name="Myers E."/>
            <person name="Negre B."/>
            <person name="Newfeld S."/>
            <person name="Nielsen R."/>
            <person name="Noor M.A."/>
            <person name="O'Grady P."/>
            <person name="Pachter L."/>
            <person name="Papaceit M."/>
            <person name="Parisi M.J."/>
            <person name="Parisi M."/>
            <person name="Parts L."/>
            <person name="Pedersen J.S."/>
            <person name="Pesole G."/>
            <person name="Phillippy A.M."/>
            <person name="Ponting C.P."/>
            <person name="Pop M."/>
            <person name="Porcelli D."/>
            <person name="Powell J.R."/>
            <person name="Prohaska S."/>
            <person name="Pruitt K."/>
            <person name="Puig M."/>
            <person name="Quesneville H."/>
            <person name="Ram K.R."/>
            <person name="Rand D."/>
            <person name="Rasmussen M.D."/>
            <person name="Reed L.K."/>
            <person name="Reenan R."/>
            <person name="Reily A."/>
            <person name="Remington K.A."/>
            <person name="Rieger T.T."/>
            <person name="Ritchie M.G."/>
            <person name="Robin C."/>
            <person name="Rogers Y.H."/>
            <person name="Rohde C."/>
            <person name="Rozas J."/>
            <person name="Rubenfield M.J."/>
            <person name="Ruiz A."/>
            <person name="Russo S."/>
            <person name="Salzberg S.L."/>
            <person name="Sanchez-Gracia A."/>
            <person name="Saranga D.J."/>
            <person name="Sato H."/>
            <person name="Schaeffer S.W."/>
            <person name="Schatz M.C."/>
            <person name="Schlenke T."/>
            <person name="Schwartz R."/>
            <person name="Segarra C."/>
            <person name="Singh R.S."/>
            <person name="Sirot L."/>
            <person name="Sirota M."/>
            <person name="Sisneros N.B."/>
            <person name="Smith C.D."/>
            <person name="Smith T.F."/>
            <person name="Spieth J."/>
            <person name="Stage D.E."/>
            <person name="Stark A."/>
            <person name="Stephan W."/>
            <person name="Strausberg R.L."/>
            <person name="Strempel S."/>
            <person name="Sturgill D."/>
            <person name="Sutton G."/>
            <person name="Sutton G.G."/>
            <person name="Tao W."/>
            <person name="Teichmann S."/>
            <person name="Tobari Y.N."/>
            <person name="Tomimura Y."/>
            <person name="Tsolas J.M."/>
            <person name="Valente V.L."/>
            <person name="Venter E."/>
            <person name="Venter J.C."/>
            <person name="Vicario S."/>
            <person name="Vieira F.G."/>
            <person name="Vilella A.J."/>
            <person name="Villasante A."/>
            <person name="Walenz B."/>
            <person name="Wang J."/>
            <person name="Wasserman M."/>
            <person name="Watts T."/>
            <person name="Wilson D."/>
            <person name="Wilson R.K."/>
            <person name="Wing R.A."/>
            <person name="Wolfner M.F."/>
            <person name="Wong A."/>
            <person name="Wong G.K."/>
            <person name="Wu C.I."/>
            <person name="Wu G."/>
            <person name="Yamamoto D."/>
            <person name="Yang H.P."/>
            <person name="Yang S.P."/>
            <person name="Yorke J.A."/>
            <person name="Yoshida K."/>
            <person name="Zdobnov E."/>
            <person name="Zhang P."/>
            <person name="Zhang Y."/>
            <person name="Zimin A.V."/>
            <person name="Baldwin J."/>
            <person name="Abdouelleil A."/>
            <person name="Abdulkadir J."/>
            <person name="Abebe A."/>
            <person name="Abera B."/>
            <person name="Abreu J."/>
            <person name="Acer S.C."/>
            <person name="Aftuck L."/>
            <person name="Alexander A."/>
            <person name="An P."/>
            <person name="Anderson E."/>
            <person name="Anderson S."/>
            <person name="Arachi H."/>
            <person name="Azer M."/>
            <person name="Bachantsang P."/>
            <person name="Barry A."/>
            <person name="Bayul T."/>
            <person name="Berlin A."/>
            <person name="Bessette D."/>
            <person name="Bloom T."/>
            <person name="Blye J."/>
            <person name="Boguslavskiy L."/>
            <person name="Bonnet C."/>
            <person name="Boukhgalter B."/>
            <person name="Bourzgui I."/>
            <person name="Brown A."/>
            <person name="Cahill P."/>
            <person name="Channer S."/>
            <person name="Cheshatsang Y."/>
            <person name="Chuda L."/>
            <person name="Citroen M."/>
            <person name="Collymore A."/>
            <person name="Cooke P."/>
            <person name="Costello M."/>
            <person name="D'Aco K."/>
            <person name="Daza R."/>
            <person name="De Haan G."/>
            <person name="DeGray S."/>
            <person name="DeMaso C."/>
            <person name="Dhargay N."/>
            <person name="Dooley K."/>
            <person name="Dooley E."/>
            <person name="Doricent M."/>
            <person name="Dorje P."/>
            <person name="Dorjee K."/>
            <person name="Dupes A."/>
            <person name="Elong R."/>
            <person name="Falk J."/>
            <person name="Farina A."/>
            <person name="Faro S."/>
            <person name="Ferguson D."/>
            <person name="Fisher S."/>
            <person name="Foley C.D."/>
            <person name="Franke A."/>
            <person name="Friedrich D."/>
            <person name="Gadbois L."/>
            <person name="Gearin G."/>
            <person name="Gearin C.R."/>
            <person name="Giannoukos G."/>
            <person name="Goode T."/>
            <person name="Graham J."/>
            <person name="Grandbois E."/>
            <person name="Grewal S."/>
            <person name="Gyaltsen K."/>
            <person name="Hafez N."/>
            <person name="Hagos B."/>
            <person name="Hall J."/>
            <person name="Henson C."/>
            <person name="Hollinger A."/>
            <person name="Honan T."/>
            <person name="Huard M.D."/>
            <person name="Hughes L."/>
            <person name="Hurhula B."/>
            <person name="Husby M.E."/>
            <person name="Kamat A."/>
            <person name="Kanga B."/>
            <person name="Kashin S."/>
            <person name="Khazanovich D."/>
            <person name="Kisner P."/>
            <person name="Lance K."/>
            <person name="Lara M."/>
            <person name="Lee W."/>
            <person name="Lennon N."/>
            <person name="Letendre F."/>
            <person name="LeVine R."/>
            <person name="Lipovsky A."/>
            <person name="Liu X."/>
            <person name="Liu J."/>
            <person name="Liu S."/>
            <person name="Lokyitsang T."/>
            <person name="Lokyitsang Y."/>
            <person name="Lubonja R."/>
            <person name="Lui A."/>
            <person name="MacDonald P."/>
            <person name="Magnisalis V."/>
            <person name="Maru K."/>
            <person name="Matthews C."/>
            <person name="McCusker W."/>
            <person name="McDonough S."/>
            <person name="Mehta T."/>
            <person name="Meldrim J."/>
            <person name="Meneus L."/>
            <person name="Mihai O."/>
            <person name="Mihalev A."/>
            <person name="Mihova T."/>
            <person name="Mittelman R."/>
            <person name="Mlenga V."/>
            <person name="Montmayeur A."/>
            <person name="Mulrain L."/>
            <person name="Navidi A."/>
            <person name="Naylor J."/>
            <person name="Negash T."/>
            <person name="Nguyen T."/>
            <person name="Nguyen N."/>
            <person name="Nicol R."/>
            <person name="Norbu C."/>
            <person name="Norbu N."/>
            <person name="Novod N."/>
            <person name="O'Neill B."/>
            <person name="Osman S."/>
            <person name="Markiewicz E."/>
            <person name="Oyono O.L."/>
            <person name="Patti C."/>
            <person name="Phunkhang P."/>
            <person name="Pierre F."/>
            <person name="Priest M."/>
            <person name="Raghuraman S."/>
            <person name="Rege F."/>
            <person name="Reyes R."/>
            <person name="Rise C."/>
            <person name="Rogov P."/>
            <person name="Ross K."/>
            <person name="Ryan E."/>
            <person name="Settipalli S."/>
            <person name="Shea T."/>
            <person name="Sherpa N."/>
            <person name="Shi L."/>
            <person name="Shih D."/>
            <person name="Sparrow T."/>
            <person name="Spaulding J."/>
            <person name="Stalker J."/>
            <person name="Stange-Thomann N."/>
            <person name="Stavropoulos S."/>
            <person name="Stone C."/>
            <person name="Strader C."/>
            <person name="Tesfaye S."/>
            <person name="Thomson T."/>
            <person name="Thoulutsang Y."/>
            <person name="Thoulutsang D."/>
            <person name="Topham K."/>
            <person name="Topping I."/>
            <person name="Tsamla T."/>
            <person name="Vassiliev H."/>
            <person name="Vo A."/>
            <person name="Wangchuk T."/>
            <person name="Wangdi T."/>
            <person name="Weiand M."/>
            <person name="Wilkinson J."/>
            <person name="Wilson A."/>
            <person name="Yadav S."/>
            <person name="Young G."/>
            <person name="Yu Q."/>
            <person name="Zembek L."/>
            <person name="Zhong D."/>
            <person name="Zimmer A."/>
            <person name="Zwirko Z."/>
            <person name="Jaffe D.B."/>
            <person name="Alvarez P."/>
            <person name="Brockman W."/>
            <person name="Butler J."/>
            <person name="Chin C."/>
            <person name="Gnerre S."/>
            <person name="Grabherr M."/>
            <person name="Kleber M."/>
            <person name="Mauceli E."/>
            <person name="MacCallum I."/>
        </authorList>
    </citation>
    <scope>NUCLEOTIDE SEQUENCE [LARGE SCALE GENOMIC DNA]</scope>
    <source>
        <strain evidence="9">Tucson 14024-0371.13</strain>
    </source>
</reference>
<dbReference type="Pfam" id="PF21333">
    <property type="entry name" value="FST_N"/>
    <property type="match status" value="1"/>
</dbReference>
<dbReference type="FunFam" id="3.90.290.10:FF:000013">
    <property type="entry name" value="Follistatin a"/>
    <property type="match status" value="1"/>
</dbReference>
<keyword evidence="1" id="KW-0732">Signal</keyword>
<feature type="compositionally biased region" description="Basic residues" evidence="5">
    <location>
        <begin position="460"/>
        <end position="473"/>
    </location>
</feature>
<evidence type="ECO:0000259" key="6">
    <source>
        <dbReference type="PROSITE" id="PS51364"/>
    </source>
</evidence>
<dbReference type="SMART" id="SM00274">
    <property type="entry name" value="FOLN"/>
    <property type="match status" value="3"/>
</dbReference>
<dbReference type="GO" id="GO:0005615">
    <property type="term" value="C:extracellular space"/>
    <property type="evidence" value="ECO:0007669"/>
    <property type="project" value="TreeGrafter"/>
</dbReference>
<dbReference type="Gene3D" id="3.30.60.30">
    <property type="match status" value="3"/>
</dbReference>
<evidence type="ECO:0000313" key="8">
    <source>
        <dbReference type="EMBL" id="KPU75801.1"/>
    </source>
</evidence>
<feature type="domain" description="Kazal-like" evidence="7">
    <location>
        <begin position="809"/>
        <end position="866"/>
    </location>
</feature>
<feature type="compositionally biased region" description="Polar residues" evidence="5">
    <location>
        <begin position="372"/>
        <end position="385"/>
    </location>
</feature>
<dbReference type="InterPro" id="IPR002350">
    <property type="entry name" value="Kazal_dom"/>
</dbReference>
<dbReference type="PROSITE" id="PS51364">
    <property type="entry name" value="TB"/>
    <property type="match status" value="1"/>
</dbReference>
<dbReference type="InterPro" id="IPR003645">
    <property type="entry name" value="Fol_N"/>
</dbReference>
<dbReference type="GO" id="GO:0005518">
    <property type="term" value="F:collagen binding"/>
    <property type="evidence" value="ECO:0007669"/>
    <property type="project" value="TreeGrafter"/>
</dbReference>
<evidence type="ECO:0000259" key="7">
    <source>
        <dbReference type="PROSITE" id="PS51465"/>
    </source>
</evidence>
<feature type="compositionally biased region" description="Basic and acidic residues" evidence="5">
    <location>
        <begin position="450"/>
        <end position="459"/>
    </location>
</feature>
<feature type="compositionally biased region" description="Low complexity" evidence="5">
    <location>
        <begin position="571"/>
        <end position="582"/>
    </location>
</feature>